<evidence type="ECO:0000313" key="3">
    <source>
        <dbReference type="Proteomes" id="UP000510647"/>
    </source>
</evidence>
<dbReference type="AlphaFoldDB" id="A0A7H9HRN0"/>
<proteinExistence type="predicted"/>
<sequence length="527" mass="59339">MVGSVELFPVAGEVLIKHERALVKQIMAEAELLRGPLEELPRKSLEVPDYTGADRTENELCLAYRMVVTDPLGEKKVSPTGELRDGRQYLCDTFKTADSGNLLVLVCHLMGALQYEGSEEEFLGCYKQLLPITASAEVTELLVERGFVGKLDRDLKYISARSAFVQFGAALVASGTRVIDDYWEVVAKKQNLTPHDRVFKMSKRMSEALRKLKPQLFLQPTQPAEYTSSDRVFEPPHLTVTEQPSAEIRLQYGREFANGEHTAAVVPGQNISGSLELSALFKIPKYHNKSSFQQATQAKALDSPIGIRLQMNEADAAAAGQRQSPGTPQPAIKPSKRMLNSILDGGPLGKAKKVEDQEEQYGSHTPVSVDEDLHINGWKFDLLPIKTSDDAVLQRSTRGLPLYDKDRLIPRLKKLTPNQIREVEHSHDSLYLNLGLQNVRKIRSKKWLKYWQYKTGVPIGLMNNELDYFKDQYLKEVLEQSSSVTNYNPETNVDETYVTVRKPKVNYIGYSNIRGFKPPYVSKPQNQ</sequence>
<dbReference type="InterPro" id="IPR013933">
    <property type="entry name" value="CRC_Rsc7/Swp82"/>
</dbReference>
<feature type="region of interest" description="Disordered" evidence="1">
    <location>
        <begin position="315"/>
        <end position="336"/>
    </location>
</feature>
<name>A0A7H9HRN0_9SACH</name>
<evidence type="ECO:0000313" key="2">
    <source>
        <dbReference type="EMBL" id="QLQ79347.1"/>
    </source>
</evidence>
<keyword evidence="3" id="KW-1185">Reference proteome</keyword>
<dbReference type="Proteomes" id="UP000510647">
    <property type="component" value="Chromosome 2"/>
</dbReference>
<accession>A0A7H9HRN0</accession>
<dbReference type="EMBL" id="CP059268">
    <property type="protein sequence ID" value="QLQ79347.1"/>
    <property type="molecule type" value="Genomic_DNA"/>
</dbReference>
<dbReference type="OrthoDB" id="5598844at2759"/>
<protein>
    <submittedName>
        <fullName evidence="2">Uncharacterized protein</fullName>
    </submittedName>
</protein>
<gene>
    <name evidence="2" type="ORF">HG537_0B06950</name>
</gene>
<evidence type="ECO:0000256" key="1">
    <source>
        <dbReference type="SAM" id="MobiDB-lite"/>
    </source>
</evidence>
<organism evidence="2 3">
    <name type="scientific">Torulaspora globosa</name>
    <dbReference type="NCBI Taxonomy" id="48254"/>
    <lineage>
        <taxon>Eukaryota</taxon>
        <taxon>Fungi</taxon>
        <taxon>Dikarya</taxon>
        <taxon>Ascomycota</taxon>
        <taxon>Saccharomycotina</taxon>
        <taxon>Saccharomycetes</taxon>
        <taxon>Saccharomycetales</taxon>
        <taxon>Saccharomycetaceae</taxon>
        <taxon>Torulaspora</taxon>
    </lineage>
</organism>
<reference evidence="2 3" key="1">
    <citation type="submission" date="2020-06" db="EMBL/GenBank/DDBJ databases">
        <title>The yeast mating-type switching endonuclease HO is a domesticated member of an unorthodox homing genetic element family.</title>
        <authorList>
            <person name="Coughlan A.Y."/>
            <person name="Lombardi L."/>
            <person name="Braun-Galleani S."/>
            <person name="Martos A.R."/>
            <person name="Galeote V."/>
            <person name="Bigey F."/>
            <person name="Dequin S."/>
            <person name="Byrne K.P."/>
            <person name="Wolfe K.H."/>
        </authorList>
    </citation>
    <scope>NUCLEOTIDE SEQUENCE [LARGE SCALE GENOMIC DNA]</scope>
    <source>
        <strain evidence="2 3">CBS2947</strain>
    </source>
</reference>
<dbReference type="Pfam" id="PF08624">
    <property type="entry name" value="CRC_subunit"/>
    <property type="match status" value="1"/>
</dbReference>